<protein>
    <submittedName>
        <fullName evidence="7">Glycerol acyltransferase</fullName>
    </submittedName>
</protein>
<comment type="pathway">
    <text evidence="1">Lipid metabolism.</text>
</comment>
<dbReference type="Pfam" id="PF01553">
    <property type="entry name" value="Acyltransferase"/>
    <property type="match status" value="1"/>
</dbReference>
<dbReference type="AlphaFoldDB" id="A0A076PZJ3"/>
<evidence type="ECO:0000256" key="5">
    <source>
        <dbReference type="ARBA" id="ARBA00023315"/>
    </source>
</evidence>
<dbReference type="GO" id="GO:0006654">
    <property type="term" value="P:phosphatidic acid biosynthetic process"/>
    <property type="evidence" value="ECO:0007669"/>
    <property type="project" value="TreeGrafter"/>
</dbReference>
<evidence type="ECO:0000313" key="7">
    <source>
        <dbReference type="EMBL" id="AIJ48907.1"/>
    </source>
</evidence>
<evidence type="ECO:0000256" key="4">
    <source>
        <dbReference type="ARBA" id="ARBA00023098"/>
    </source>
</evidence>
<dbReference type="Proteomes" id="UP000028782">
    <property type="component" value="Chromosome"/>
</dbReference>
<keyword evidence="3 7" id="KW-0808">Transferase</keyword>
<dbReference type="GO" id="GO:0003841">
    <property type="term" value="F:1-acylglycerol-3-phosphate O-acyltransferase activity"/>
    <property type="evidence" value="ECO:0007669"/>
    <property type="project" value="TreeGrafter"/>
</dbReference>
<gene>
    <name evidence="7" type="ORF">O987_24150</name>
</gene>
<evidence type="ECO:0000256" key="3">
    <source>
        <dbReference type="ARBA" id="ARBA00022679"/>
    </source>
</evidence>
<dbReference type="PANTHER" id="PTHR10434:SF64">
    <property type="entry name" value="1-ACYL-SN-GLYCEROL-3-PHOSPHATE ACYLTRANSFERASE-RELATED"/>
    <property type="match status" value="1"/>
</dbReference>
<evidence type="ECO:0000313" key="8">
    <source>
        <dbReference type="Proteomes" id="UP000028782"/>
    </source>
</evidence>
<dbReference type="KEGG" id="ctes:O987_24150"/>
<sequence length="253" mass="27952">MANGLHKIRTGLRAVWRGLRLLAHVAKGTWIVAFRFPQLHYQQQHEHVQAWAAALLLRAGVQLEVRGLPPAKGPVLMVSNHISWLDIPLLHAARHCRFISKSDVKGWPIIGTLATAAGTLYIQRSSRRDAVRMVGAMEEAFKRGEILAVFPEGTTGDGRSLLSFHSNLLEAAVQCDAPVQPVGLRFVDGKTGGTSYAATYVGDETLLGSIWRVLCSEQLIAVVHYGEAETAQGRDRRAWAKDLHTEVDRLRQN</sequence>
<proteinExistence type="predicted"/>
<keyword evidence="4" id="KW-0443">Lipid metabolism</keyword>
<dbReference type="RefSeq" id="WP_003051542.1">
    <property type="nucleotide sequence ID" value="NZ_CP006704.1"/>
</dbReference>
<keyword evidence="2" id="KW-0444">Lipid biosynthesis</keyword>
<evidence type="ECO:0000259" key="6">
    <source>
        <dbReference type="SMART" id="SM00563"/>
    </source>
</evidence>
<dbReference type="InterPro" id="IPR002123">
    <property type="entry name" value="Plipid/glycerol_acylTrfase"/>
</dbReference>
<dbReference type="CDD" id="cd07989">
    <property type="entry name" value="LPLAT_AGPAT-like"/>
    <property type="match status" value="1"/>
</dbReference>
<dbReference type="SUPFAM" id="SSF69593">
    <property type="entry name" value="Glycerol-3-phosphate (1)-acyltransferase"/>
    <property type="match status" value="1"/>
</dbReference>
<dbReference type="EMBL" id="CP006704">
    <property type="protein sequence ID" value="AIJ48907.1"/>
    <property type="molecule type" value="Genomic_DNA"/>
</dbReference>
<dbReference type="SMART" id="SM00563">
    <property type="entry name" value="PlsC"/>
    <property type="match status" value="1"/>
</dbReference>
<name>A0A076PZJ3_COMTE</name>
<organism evidence="7 8">
    <name type="scientific">Comamonas testosteroni TK102</name>
    <dbReference type="NCBI Taxonomy" id="1392005"/>
    <lineage>
        <taxon>Bacteria</taxon>
        <taxon>Pseudomonadati</taxon>
        <taxon>Pseudomonadota</taxon>
        <taxon>Betaproteobacteria</taxon>
        <taxon>Burkholderiales</taxon>
        <taxon>Comamonadaceae</taxon>
        <taxon>Comamonas</taxon>
    </lineage>
</organism>
<evidence type="ECO:0000256" key="1">
    <source>
        <dbReference type="ARBA" id="ARBA00005189"/>
    </source>
</evidence>
<feature type="domain" description="Phospholipid/glycerol acyltransferase" evidence="6">
    <location>
        <begin position="75"/>
        <end position="187"/>
    </location>
</feature>
<evidence type="ECO:0000256" key="2">
    <source>
        <dbReference type="ARBA" id="ARBA00022516"/>
    </source>
</evidence>
<dbReference type="PANTHER" id="PTHR10434">
    <property type="entry name" value="1-ACYL-SN-GLYCEROL-3-PHOSPHATE ACYLTRANSFERASE"/>
    <property type="match status" value="1"/>
</dbReference>
<keyword evidence="5 7" id="KW-0012">Acyltransferase</keyword>
<reference evidence="7 8" key="1">
    <citation type="journal article" date="2014" name="Genome Announc.">
        <title>Complete Genome Sequence of Polychlorinated Biphenyl Degrader Comamonas testosteroni TK102 (NBRC 109938).</title>
        <authorList>
            <person name="Fukuda K."/>
            <person name="Hosoyama A."/>
            <person name="Tsuchikane K."/>
            <person name="Ohji S."/>
            <person name="Yamazoe A."/>
            <person name="Fujita N."/>
            <person name="Shintani M."/>
            <person name="Kimbara K."/>
        </authorList>
    </citation>
    <scope>NUCLEOTIDE SEQUENCE [LARGE SCALE GENOMIC DNA]</scope>
    <source>
        <strain evidence="7">TK102</strain>
    </source>
</reference>
<dbReference type="HOGENOM" id="CLU_027938_0_1_4"/>
<accession>A0A076PZJ3</accession>